<organism evidence="2 3">
    <name type="scientific">Trifolium medium</name>
    <dbReference type="NCBI Taxonomy" id="97028"/>
    <lineage>
        <taxon>Eukaryota</taxon>
        <taxon>Viridiplantae</taxon>
        <taxon>Streptophyta</taxon>
        <taxon>Embryophyta</taxon>
        <taxon>Tracheophyta</taxon>
        <taxon>Spermatophyta</taxon>
        <taxon>Magnoliopsida</taxon>
        <taxon>eudicotyledons</taxon>
        <taxon>Gunneridae</taxon>
        <taxon>Pentapetalae</taxon>
        <taxon>rosids</taxon>
        <taxon>fabids</taxon>
        <taxon>Fabales</taxon>
        <taxon>Fabaceae</taxon>
        <taxon>Papilionoideae</taxon>
        <taxon>50 kb inversion clade</taxon>
        <taxon>NPAAA clade</taxon>
        <taxon>Hologalegina</taxon>
        <taxon>IRL clade</taxon>
        <taxon>Trifolieae</taxon>
        <taxon>Trifolium</taxon>
    </lineage>
</organism>
<proteinExistence type="predicted"/>
<dbReference type="AlphaFoldDB" id="A0A392RXP6"/>
<accession>A0A392RXP6</accession>
<sequence length="80" mass="8206">TYHRATKNGGAPPPSNPIKISEPSPNTTEARGEATRGGIGGETTHRVQDPFGLKGGDAKPATGSVAPTLIQATSCRLIQI</sequence>
<dbReference type="EMBL" id="LXQA010285566">
    <property type="protein sequence ID" value="MCI40927.1"/>
    <property type="molecule type" value="Genomic_DNA"/>
</dbReference>
<evidence type="ECO:0000256" key="1">
    <source>
        <dbReference type="SAM" id="MobiDB-lite"/>
    </source>
</evidence>
<name>A0A392RXP6_9FABA</name>
<reference evidence="2 3" key="1">
    <citation type="journal article" date="2018" name="Front. Plant Sci.">
        <title>Red Clover (Trifolium pratense) and Zigzag Clover (T. medium) - A Picture of Genomic Similarities and Differences.</title>
        <authorList>
            <person name="Dluhosova J."/>
            <person name="Istvanek J."/>
            <person name="Nedelnik J."/>
            <person name="Repkova J."/>
        </authorList>
    </citation>
    <scope>NUCLEOTIDE SEQUENCE [LARGE SCALE GENOMIC DNA]</scope>
    <source>
        <strain evidence="3">cv. 10/8</strain>
        <tissue evidence="2">Leaf</tissue>
    </source>
</reference>
<feature type="non-terminal residue" evidence="2">
    <location>
        <position position="1"/>
    </location>
</feature>
<dbReference type="Proteomes" id="UP000265520">
    <property type="component" value="Unassembled WGS sequence"/>
</dbReference>
<comment type="caution">
    <text evidence="2">The sequence shown here is derived from an EMBL/GenBank/DDBJ whole genome shotgun (WGS) entry which is preliminary data.</text>
</comment>
<evidence type="ECO:0000313" key="2">
    <source>
        <dbReference type="EMBL" id="MCI40927.1"/>
    </source>
</evidence>
<evidence type="ECO:0000313" key="3">
    <source>
        <dbReference type="Proteomes" id="UP000265520"/>
    </source>
</evidence>
<feature type="region of interest" description="Disordered" evidence="1">
    <location>
        <begin position="1"/>
        <end position="63"/>
    </location>
</feature>
<keyword evidence="3" id="KW-1185">Reference proteome</keyword>
<protein>
    <submittedName>
        <fullName evidence="2">Uncharacterized protein</fullName>
    </submittedName>
</protein>